<name>A0ABX6MEI4_9BURK</name>
<evidence type="ECO:0000256" key="4">
    <source>
        <dbReference type="SAM" id="MobiDB-lite"/>
    </source>
</evidence>
<dbReference type="EC" id="3.1.4.3" evidence="2"/>
<reference evidence="6 7" key="1">
    <citation type="submission" date="2020-04" db="EMBL/GenBank/DDBJ databases">
        <title>Genome sequencing of novel species.</title>
        <authorList>
            <person name="Heo J."/>
            <person name="Kim S.-J."/>
            <person name="Kim J.-S."/>
            <person name="Hong S.-B."/>
            <person name="Kwon S.-W."/>
        </authorList>
    </citation>
    <scope>NUCLEOTIDE SEQUENCE [LARGE SCALE GENOMIC DNA]</scope>
    <source>
        <strain evidence="6 7">AF9R3</strain>
    </source>
</reference>
<dbReference type="InterPro" id="IPR008475">
    <property type="entry name" value="PLipase_C_C"/>
</dbReference>
<proteinExistence type="inferred from homology"/>
<dbReference type="Proteomes" id="UP000503117">
    <property type="component" value="Chromosome"/>
</dbReference>
<dbReference type="Gene3D" id="3.40.720.10">
    <property type="entry name" value="Alkaline Phosphatase, subunit A"/>
    <property type="match status" value="2"/>
</dbReference>
<keyword evidence="7" id="KW-1185">Reference proteome</keyword>
<dbReference type="InterPro" id="IPR017850">
    <property type="entry name" value="Alkaline_phosphatase_core_sf"/>
</dbReference>
<evidence type="ECO:0000256" key="1">
    <source>
        <dbReference type="ARBA" id="ARBA00009717"/>
    </source>
</evidence>
<dbReference type="NCBIfam" id="TIGR03396">
    <property type="entry name" value="PC_PLC"/>
    <property type="match status" value="1"/>
</dbReference>
<feature type="domain" description="Bacterial phospholipase C C-terminal" evidence="5">
    <location>
        <begin position="603"/>
        <end position="685"/>
    </location>
</feature>
<feature type="domain" description="Bacterial phospholipase C C-terminal" evidence="5">
    <location>
        <begin position="515"/>
        <end position="597"/>
    </location>
</feature>
<dbReference type="InterPro" id="IPR017767">
    <property type="entry name" value="PC-PLC"/>
</dbReference>
<dbReference type="CDD" id="cd16014">
    <property type="entry name" value="PLC"/>
    <property type="match status" value="1"/>
</dbReference>
<dbReference type="PANTHER" id="PTHR31956:SF1">
    <property type="entry name" value="NON-SPECIFIC PHOSPHOLIPASE C1"/>
    <property type="match status" value="1"/>
</dbReference>
<comment type="similarity">
    <text evidence="1">Belongs to the bacterial phospholipase C family.</text>
</comment>
<dbReference type="InterPro" id="IPR006311">
    <property type="entry name" value="TAT_signal"/>
</dbReference>
<dbReference type="Pfam" id="PF05506">
    <property type="entry name" value="PLipase_C_C"/>
    <property type="match status" value="2"/>
</dbReference>
<dbReference type="RefSeq" id="WP_169113612.1">
    <property type="nucleotide sequence ID" value="NZ_CP051684.1"/>
</dbReference>
<dbReference type="PROSITE" id="PS51318">
    <property type="entry name" value="TAT"/>
    <property type="match status" value="1"/>
</dbReference>
<evidence type="ECO:0000313" key="6">
    <source>
        <dbReference type="EMBL" id="QJD92475.1"/>
    </source>
</evidence>
<evidence type="ECO:0000256" key="3">
    <source>
        <dbReference type="ARBA" id="ARBA00022801"/>
    </source>
</evidence>
<protein>
    <recommendedName>
        <fullName evidence="2">phospholipase C</fullName>
        <ecNumber evidence="2">3.1.4.3</ecNumber>
    </recommendedName>
</protein>
<sequence length="708" mass="77660">MSINRRQFLRYAAGAGGAATLFPDLIRDALAVPANHVTGTLADIEHVVIFMQENRSFDHYFGTLSGVRGFDDPRAIKLPDGRPVWYQPDAAGGHVLPFHFDAKNTSALSLGTDHTWKGAQASWQGWDAWVKRKTPQSMGYFDRGDLPFYYALADAFTICDAYHCSIFGATDPNRMYALTGTSQGWIGTMGKLYNVNAAGYFNGDPALDNITPEVINGAPNWRTYAEVLEANQVSWKVYQEWDNYGDNYLAYFRNFRVNADGSRLAEDAPLYQKGRALAPGSTATNATGTTADWLVNSFADDVRHNRLPQVSWICSPNDYTEHSPNSPNAGEQITARLLAALVANPDVWSKTVFLLMYDENDGFFDQVPSNLAPLNPSMGKTTLAEIGVHETYQGEPVGLGPRVPMLVISPWSRGGRVCSQLFDHTSQLRFLEEWLVAKGKQRSAVQCEHISPWRRAVCGDLTSVFDFTTPNRDWPASVPPTAAYARVSGKPYPQPPVNQTLPKQEPQPASGPRRACALPYELAVHGQSTGPQQFALSFANDGAAGAAFIVYSSLHVNGPWYYTVEAGKKIDSEPWHVDGAYELRVHGANGFLRQFQGIASAGPELQARHQRADGSISLLLSNQHGRQACHFLINDNAYGAAPVRHTVAAGQTGTVICKLDASHGWYDLSITTNADPHWLRRLAGHVETGQASRTDPVIGLHLSAPGRI</sequence>
<dbReference type="InterPro" id="IPR007312">
    <property type="entry name" value="Phosphoesterase"/>
</dbReference>
<feature type="region of interest" description="Disordered" evidence="4">
    <location>
        <begin position="485"/>
        <end position="512"/>
    </location>
</feature>
<organism evidence="6 7">
    <name type="scientific">Duganella dendranthematis</name>
    <dbReference type="NCBI Taxonomy" id="2728021"/>
    <lineage>
        <taxon>Bacteria</taxon>
        <taxon>Pseudomonadati</taxon>
        <taxon>Pseudomonadota</taxon>
        <taxon>Betaproteobacteria</taxon>
        <taxon>Burkholderiales</taxon>
        <taxon>Oxalobacteraceae</taxon>
        <taxon>Telluria group</taxon>
        <taxon>Duganella</taxon>
    </lineage>
</organism>
<dbReference type="EMBL" id="CP051684">
    <property type="protein sequence ID" value="QJD92475.1"/>
    <property type="molecule type" value="Genomic_DNA"/>
</dbReference>
<evidence type="ECO:0000259" key="5">
    <source>
        <dbReference type="Pfam" id="PF05506"/>
    </source>
</evidence>
<evidence type="ECO:0000256" key="2">
    <source>
        <dbReference type="ARBA" id="ARBA00012018"/>
    </source>
</evidence>
<gene>
    <name evidence="6" type="ORF">HH213_21690</name>
</gene>
<dbReference type="PANTHER" id="PTHR31956">
    <property type="entry name" value="NON-SPECIFIC PHOSPHOLIPASE C4-RELATED"/>
    <property type="match status" value="1"/>
</dbReference>
<accession>A0ABX6MEI4</accession>
<keyword evidence="3" id="KW-0378">Hydrolase</keyword>
<dbReference type="Pfam" id="PF04185">
    <property type="entry name" value="Phosphoesterase"/>
    <property type="match status" value="1"/>
</dbReference>
<evidence type="ECO:0000313" key="7">
    <source>
        <dbReference type="Proteomes" id="UP000503117"/>
    </source>
</evidence>